<evidence type="ECO:0000313" key="2">
    <source>
        <dbReference type="EMBL" id="KAL1397409.1"/>
    </source>
</evidence>
<proteinExistence type="predicted"/>
<protein>
    <submittedName>
        <fullName evidence="2">Uncharacterized protein</fullName>
    </submittedName>
</protein>
<feature type="compositionally biased region" description="Low complexity" evidence="1">
    <location>
        <begin position="244"/>
        <end position="255"/>
    </location>
</feature>
<organism evidence="2 3">
    <name type="scientific">Culex pipiens pipiens</name>
    <name type="common">Northern house mosquito</name>
    <dbReference type="NCBI Taxonomy" id="38569"/>
    <lineage>
        <taxon>Eukaryota</taxon>
        <taxon>Metazoa</taxon>
        <taxon>Ecdysozoa</taxon>
        <taxon>Arthropoda</taxon>
        <taxon>Hexapoda</taxon>
        <taxon>Insecta</taxon>
        <taxon>Pterygota</taxon>
        <taxon>Neoptera</taxon>
        <taxon>Endopterygota</taxon>
        <taxon>Diptera</taxon>
        <taxon>Nematocera</taxon>
        <taxon>Culicoidea</taxon>
        <taxon>Culicidae</taxon>
        <taxon>Culicinae</taxon>
        <taxon>Culicini</taxon>
        <taxon>Culex</taxon>
        <taxon>Culex</taxon>
    </lineage>
</organism>
<feature type="region of interest" description="Disordered" evidence="1">
    <location>
        <begin position="14"/>
        <end position="42"/>
    </location>
</feature>
<evidence type="ECO:0000256" key="1">
    <source>
        <dbReference type="SAM" id="MobiDB-lite"/>
    </source>
</evidence>
<feature type="compositionally biased region" description="Basic and acidic residues" evidence="1">
    <location>
        <begin position="583"/>
        <end position="597"/>
    </location>
</feature>
<keyword evidence="3" id="KW-1185">Reference proteome</keyword>
<reference evidence="2 3" key="1">
    <citation type="submission" date="2024-05" db="EMBL/GenBank/DDBJ databases">
        <title>Culex pipiens pipiens assembly and annotation.</title>
        <authorList>
            <person name="Alout H."/>
            <person name="Durand T."/>
        </authorList>
    </citation>
    <scope>NUCLEOTIDE SEQUENCE [LARGE SCALE GENOMIC DNA]</scope>
    <source>
        <strain evidence="2">HA-2024</strain>
        <tissue evidence="2">Whole body</tissue>
    </source>
</reference>
<gene>
    <name evidence="2" type="ORF">pipiens_009779</name>
</gene>
<sequence>MVLPTRIGLSCARRPGDIRKESSDKVRKKKSSGTELPEPYHHQNVSEPSAACRVGSFFPPRFCCPLIPHFTMWKAMFTIKLEDAFQQRVHAMQKIANLRDVVLDLQNPTLAQLTKLRKTLWALYDEYGRAHSCIVGNVPDDDLAQQEVEYDAFDQLFDAVSVPLEEKFIALTNANPKTSAMDYVAHQQKLWTMSTPTIYESNYWDTPMMACESAHPELSGQTANSNLRSRPENLDTEVILRNHSPSTSYTSSPPETRSRSQTLEADTALRSRMPPKIDPIRPSKPTSASDVLDTEVVMRDQLQPATNADPTDLPVSAISSEVTETSVKCVPLEPAQGNPNESGTGRVLPDDGTHMTGAPTPDSVLNHEASLIATDNGIEPQVETDERWALAMPTVTTLLNTDRCSKDSGSRPEAEMMSTVLPIFSEPNLFNSKRSLTDGDARTNEREPLPAVILRNEKVNSLRVEHGSSLTTIQRDAVTLQTRAELNPPLPTAAKAPDKRRLMIACPNPPLNDTHGTRKKHAVNKPAKPSSRKTDGVSPKFPDPLHPVLCRGAPHEQRPTSSTSGDLRDTGAPEPNRVNVTHQHHEEKPPPKRKSETEQLTETCVQSERKGGSKHALKRLQHRAAPKKSTPTSEALNHRPLLNEPLGPPQKQRTIAAVFWTCLKLNRTNGSLCCSKLTSNLKATIVESRTKPKTPRSRSLWTISSTAVAALVSMLPILLAFCHNIHAKYYENDFVGRETSFLKNGRGPCEQIVAPQSVKVNRRVVSSQKVRLLRLLEGWQRSKIPSNPPYSYSTVRMSRSCNRRYDDDSNYTRGCHPRKPIIQDVGGRSLMNDSEPAHRKCSVGERTLENKKRPTAQHDDHTKLFHRDHRHWIKQACTVCAELPQCDLPDNGSTRITPSTTMNSKTCQCDYSRLSGTTESSPEAAGIAQTMPSRWRPPTKNFDPLLLPVATHLINNSTLRFDIINANLISKNVESMLQRGEYVPSEKSLACTRALLKGALTKTNHTHKVEEKRRVQRQQKVPLVLLHTTTSAAFLIHLPSEKEVYDTRGQVSPNLDAIRREPRTGFRGSKPPTANRL</sequence>
<feature type="region of interest" description="Disordered" evidence="1">
    <location>
        <begin position="822"/>
        <end position="842"/>
    </location>
</feature>
<feature type="compositionally biased region" description="Basic residues" evidence="1">
    <location>
        <begin position="612"/>
        <end position="626"/>
    </location>
</feature>
<feature type="region of interest" description="Disordered" evidence="1">
    <location>
        <begin position="485"/>
        <end position="648"/>
    </location>
</feature>
<accession>A0ABD1DG63</accession>
<feature type="region of interest" description="Disordered" evidence="1">
    <location>
        <begin position="1047"/>
        <end position="1077"/>
    </location>
</feature>
<dbReference type="AlphaFoldDB" id="A0ABD1DG63"/>
<comment type="caution">
    <text evidence="2">The sequence shown here is derived from an EMBL/GenBank/DDBJ whole genome shotgun (WGS) entry which is preliminary data.</text>
</comment>
<name>A0ABD1DG63_CULPP</name>
<dbReference type="EMBL" id="JBEHCU010006314">
    <property type="protein sequence ID" value="KAL1397409.1"/>
    <property type="molecule type" value="Genomic_DNA"/>
</dbReference>
<dbReference type="Proteomes" id="UP001562425">
    <property type="component" value="Unassembled WGS sequence"/>
</dbReference>
<feature type="compositionally biased region" description="Basic and acidic residues" evidence="1">
    <location>
        <begin position="14"/>
        <end position="25"/>
    </location>
</feature>
<feature type="region of interest" description="Disordered" evidence="1">
    <location>
        <begin position="241"/>
        <end position="288"/>
    </location>
</feature>
<evidence type="ECO:0000313" key="3">
    <source>
        <dbReference type="Proteomes" id="UP001562425"/>
    </source>
</evidence>